<comment type="caution">
    <text evidence="1">The sequence shown here is derived from an EMBL/GenBank/DDBJ whole genome shotgun (WGS) entry which is preliminary data.</text>
</comment>
<organism evidence="1 2">
    <name type="scientific">Dunaliella salina</name>
    <name type="common">Green alga</name>
    <name type="synonym">Protococcus salinus</name>
    <dbReference type="NCBI Taxonomy" id="3046"/>
    <lineage>
        <taxon>Eukaryota</taxon>
        <taxon>Viridiplantae</taxon>
        <taxon>Chlorophyta</taxon>
        <taxon>core chlorophytes</taxon>
        <taxon>Chlorophyceae</taxon>
        <taxon>CS clade</taxon>
        <taxon>Chlamydomonadales</taxon>
        <taxon>Dunaliellaceae</taxon>
        <taxon>Dunaliella</taxon>
    </lineage>
</organism>
<reference evidence="1" key="1">
    <citation type="submission" date="2017-08" db="EMBL/GenBank/DDBJ databases">
        <authorList>
            <person name="Polle J.E."/>
            <person name="Barry K."/>
            <person name="Cushman J."/>
            <person name="Schmutz J."/>
            <person name="Tran D."/>
            <person name="Hathwaick L.T."/>
            <person name="Yim W.C."/>
            <person name="Jenkins J."/>
            <person name="Mckie-Krisberg Z.M."/>
            <person name="Prochnik S."/>
            <person name="Lindquist E."/>
            <person name="Dockter R.B."/>
            <person name="Adam C."/>
            <person name="Molina H."/>
            <person name="Bunkerborg J."/>
            <person name="Jin E."/>
            <person name="Buchheim M."/>
            <person name="Magnuson J."/>
        </authorList>
    </citation>
    <scope>NUCLEOTIDE SEQUENCE</scope>
    <source>
        <strain evidence="1">CCAP 19/18</strain>
    </source>
</reference>
<accession>A0ABQ7FT67</accession>
<evidence type="ECO:0008006" key="3">
    <source>
        <dbReference type="Google" id="ProtNLM"/>
    </source>
</evidence>
<proteinExistence type="predicted"/>
<name>A0ABQ7FT67_DUNSA</name>
<dbReference type="EMBL" id="MU072560">
    <property type="protein sequence ID" value="KAF5825557.1"/>
    <property type="molecule type" value="Genomic_DNA"/>
</dbReference>
<dbReference type="Proteomes" id="UP000815325">
    <property type="component" value="Unassembled WGS sequence"/>
</dbReference>
<evidence type="ECO:0000313" key="2">
    <source>
        <dbReference type="Proteomes" id="UP000815325"/>
    </source>
</evidence>
<gene>
    <name evidence="1" type="ORF">DUNSADRAFT_8698</name>
</gene>
<evidence type="ECO:0000313" key="1">
    <source>
        <dbReference type="EMBL" id="KAF5825557.1"/>
    </source>
</evidence>
<sequence length="147" mass="15987">MHEAEQITQHMFIHTLLLQFGMEGNRAHRKLHSTCSFIPCYCSSAWKETEPTATAQISMKSIQGLQRFSFCHGLVESVNSRTHSGNKKKKNLSSNGQSSEGHTVVLLMVGSLFSNADTAIAISAGRNNLGAPAMGLEYSLMTGTPCL</sequence>
<protein>
    <recommendedName>
        <fullName evidence="3">Encoded protein</fullName>
    </recommendedName>
</protein>
<keyword evidence="2" id="KW-1185">Reference proteome</keyword>